<feature type="transmembrane region" description="Helical" evidence="10">
    <location>
        <begin position="275"/>
        <end position="297"/>
    </location>
</feature>
<dbReference type="EMBL" id="CP048685">
    <property type="protein sequence ID" value="QPJ62865.1"/>
    <property type="molecule type" value="Genomic_DNA"/>
</dbReference>
<evidence type="ECO:0000256" key="6">
    <source>
        <dbReference type="ARBA" id="ARBA00022982"/>
    </source>
</evidence>
<gene>
    <name evidence="13" type="ORF">G3M70_13660</name>
</gene>
<feature type="transmembrane region" description="Helical" evidence="10">
    <location>
        <begin position="309"/>
        <end position="331"/>
    </location>
</feature>
<reference evidence="13 14" key="1">
    <citation type="submission" date="2020-02" db="EMBL/GenBank/DDBJ databases">
        <title>Genomic and physiological characterization of two novel Nitrospinaceae genera.</title>
        <authorList>
            <person name="Mueller A.J."/>
            <person name="Jung M.-Y."/>
            <person name="Strachan C.R."/>
            <person name="Herbold C.W."/>
            <person name="Kirkegaard R.H."/>
            <person name="Daims H."/>
        </authorList>
    </citation>
    <scope>NUCLEOTIDE SEQUENCE [LARGE SCALE GENOMIC DNA]</scope>
    <source>
        <strain evidence="13">EB</strain>
    </source>
</reference>
<evidence type="ECO:0000256" key="4">
    <source>
        <dbReference type="ARBA" id="ARBA00022692"/>
    </source>
</evidence>
<evidence type="ECO:0000259" key="12">
    <source>
        <dbReference type="PROSITE" id="PS51003"/>
    </source>
</evidence>
<dbReference type="GO" id="GO:0046872">
    <property type="term" value="F:metal ion binding"/>
    <property type="evidence" value="ECO:0007669"/>
    <property type="project" value="UniProtKB-KW"/>
</dbReference>
<evidence type="ECO:0000256" key="7">
    <source>
        <dbReference type="ARBA" id="ARBA00022989"/>
    </source>
</evidence>
<dbReference type="InterPro" id="IPR005798">
    <property type="entry name" value="Cyt_b/b6_C"/>
</dbReference>
<feature type="domain" description="Cytochrome b/b6 C-terminal region profile" evidence="12">
    <location>
        <begin position="210"/>
        <end position="338"/>
    </location>
</feature>
<dbReference type="GO" id="GO:0022904">
    <property type="term" value="P:respiratory electron transport chain"/>
    <property type="evidence" value="ECO:0007669"/>
    <property type="project" value="InterPro"/>
</dbReference>
<keyword evidence="9 10" id="KW-0472">Membrane</keyword>
<feature type="transmembrane region" description="Helical" evidence="10">
    <location>
        <begin position="29"/>
        <end position="51"/>
    </location>
</feature>
<dbReference type="InterPro" id="IPR016174">
    <property type="entry name" value="Di-haem_cyt_TM"/>
</dbReference>
<evidence type="ECO:0000313" key="14">
    <source>
        <dbReference type="Proteomes" id="UP000594688"/>
    </source>
</evidence>
<evidence type="ECO:0000256" key="8">
    <source>
        <dbReference type="ARBA" id="ARBA00023004"/>
    </source>
</evidence>
<evidence type="ECO:0000256" key="5">
    <source>
        <dbReference type="ARBA" id="ARBA00022723"/>
    </source>
</evidence>
<sequence length="338" mass="38066">MANGLIQTIKDRLGFDAIEYEVPDHSNTLLYSLGGITLGAFVVLVLSGFLLSQFFVPTPERANASVHYLVDQVYLGWFLRGVHFWAADLLSVTMVLHMIRVFLTAGYKKPREINWLIGVVLLILMSGLLFTGTVLKWDQEAYEALAHFLWTIDKFGPLGTPLTEGFAQGVPLLSRIYMWHISLLPLISGAFIGLHIFYIKHHKLSPKPGQKEGEGKTIPFYKHLAYLKRSGVGAFTLICLLALLFMPPLGEEPVMGMEVTKPPWQFVWIYALENLWVPFLIVAPPVFLLILAAVPFVDRSPETHWKKRPIATSLLIFTVLFFIGLIIWGSVTTMTHSM</sequence>
<evidence type="ECO:0000256" key="3">
    <source>
        <dbReference type="ARBA" id="ARBA00022617"/>
    </source>
</evidence>
<dbReference type="SUPFAM" id="SSF81342">
    <property type="entry name" value="Transmembrane di-heme cytochromes"/>
    <property type="match status" value="1"/>
</dbReference>
<organism evidence="13 14">
    <name type="scientific">Candidatus Nitronauta litoralis</name>
    <dbReference type="NCBI Taxonomy" id="2705533"/>
    <lineage>
        <taxon>Bacteria</taxon>
        <taxon>Pseudomonadati</taxon>
        <taxon>Nitrospinota/Tectimicrobiota group</taxon>
        <taxon>Nitrospinota</taxon>
        <taxon>Nitrospinia</taxon>
        <taxon>Nitrospinales</taxon>
        <taxon>Nitrospinaceae</taxon>
        <taxon>Candidatus Nitronauta</taxon>
    </lineage>
</organism>
<keyword evidence="8" id="KW-0408">Iron</keyword>
<keyword evidence="7 10" id="KW-1133">Transmembrane helix</keyword>
<dbReference type="PROSITE" id="PS51002">
    <property type="entry name" value="CYTB_NTER"/>
    <property type="match status" value="1"/>
</dbReference>
<accession>A0A7T0G103</accession>
<feature type="transmembrane region" description="Helical" evidence="10">
    <location>
        <begin position="232"/>
        <end position="250"/>
    </location>
</feature>
<dbReference type="Proteomes" id="UP000594688">
    <property type="component" value="Chromosome"/>
</dbReference>
<keyword evidence="6" id="KW-0249">Electron transport</keyword>
<keyword evidence="4 10" id="KW-0812">Transmembrane</keyword>
<dbReference type="GO" id="GO:0016491">
    <property type="term" value="F:oxidoreductase activity"/>
    <property type="evidence" value="ECO:0007669"/>
    <property type="project" value="InterPro"/>
</dbReference>
<dbReference type="Pfam" id="PF13631">
    <property type="entry name" value="Cytochrom_B_N_2"/>
    <property type="match status" value="1"/>
</dbReference>
<name>A0A7T0G103_9BACT</name>
<dbReference type="GO" id="GO:0016020">
    <property type="term" value="C:membrane"/>
    <property type="evidence" value="ECO:0007669"/>
    <property type="project" value="UniProtKB-SubCell"/>
</dbReference>
<feature type="domain" description="Cytochrome b/b6 N-terminal region profile" evidence="11">
    <location>
        <begin position="1"/>
        <end position="208"/>
    </location>
</feature>
<evidence type="ECO:0000256" key="1">
    <source>
        <dbReference type="ARBA" id="ARBA00004141"/>
    </source>
</evidence>
<evidence type="ECO:0000256" key="10">
    <source>
        <dbReference type="SAM" id="Phobius"/>
    </source>
</evidence>
<protein>
    <submittedName>
        <fullName evidence="13">Cytochrome bc complex cytochrome b subunit</fullName>
    </submittedName>
</protein>
<dbReference type="Gene3D" id="1.20.810.10">
    <property type="entry name" value="Cytochrome Bc1 Complex, Chain C"/>
    <property type="match status" value="1"/>
</dbReference>
<dbReference type="AlphaFoldDB" id="A0A7T0G103"/>
<dbReference type="InterPro" id="IPR027387">
    <property type="entry name" value="Cytb/b6-like_sf"/>
</dbReference>
<dbReference type="InterPro" id="IPR005797">
    <property type="entry name" value="Cyt_b/b6_N"/>
</dbReference>
<dbReference type="PROSITE" id="PS51003">
    <property type="entry name" value="CYTB_CTER"/>
    <property type="match status" value="1"/>
</dbReference>
<proteinExistence type="predicted"/>
<keyword evidence="5" id="KW-0479">Metal-binding</keyword>
<keyword evidence="3" id="KW-0349">Heme</keyword>
<comment type="subcellular location">
    <subcellularLocation>
        <location evidence="1">Membrane</location>
        <topology evidence="1">Multi-pass membrane protein</topology>
    </subcellularLocation>
</comment>
<feature type="transmembrane region" description="Helical" evidence="10">
    <location>
        <begin position="115"/>
        <end position="135"/>
    </location>
</feature>
<dbReference type="PANTHER" id="PTHR19271:SF16">
    <property type="entry name" value="CYTOCHROME B"/>
    <property type="match status" value="1"/>
</dbReference>
<feature type="transmembrane region" description="Helical" evidence="10">
    <location>
        <begin position="82"/>
        <end position="103"/>
    </location>
</feature>
<dbReference type="KEGG" id="nli:G3M70_13660"/>
<dbReference type="GO" id="GO:0009055">
    <property type="term" value="F:electron transfer activity"/>
    <property type="evidence" value="ECO:0007669"/>
    <property type="project" value="InterPro"/>
</dbReference>
<evidence type="ECO:0000259" key="11">
    <source>
        <dbReference type="PROSITE" id="PS51002"/>
    </source>
</evidence>
<feature type="transmembrane region" description="Helical" evidence="10">
    <location>
        <begin position="176"/>
        <end position="198"/>
    </location>
</feature>
<evidence type="ECO:0000256" key="2">
    <source>
        <dbReference type="ARBA" id="ARBA00022448"/>
    </source>
</evidence>
<keyword evidence="2" id="KW-0813">Transport</keyword>
<evidence type="ECO:0000313" key="13">
    <source>
        <dbReference type="EMBL" id="QPJ62865.1"/>
    </source>
</evidence>
<dbReference type="PANTHER" id="PTHR19271">
    <property type="entry name" value="CYTOCHROME B"/>
    <property type="match status" value="1"/>
</dbReference>
<evidence type="ECO:0000256" key="9">
    <source>
        <dbReference type="ARBA" id="ARBA00023136"/>
    </source>
</evidence>